<organism evidence="10 11">
    <name type="scientific">Porites evermanni</name>
    <dbReference type="NCBI Taxonomy" id="104178"/>
    <lineage>
        <taxon>Eukaryota</taxon>
        <taxon>Metazoa</taxon>
        <taxon>Cnidaria</taxon>
        <taxon>Anthozoa</taxon>
        <taxon>Hexacorallia</taxon>
        <taxon>Scleractinia</taxon>
        <taxon>Fungiina</taxon>
        <taxon>Poritidae</taxon>
        <taxon>Porites</taxon>
    </lineage>
</organism>
<comment type="subcellular location">
    <subcellularLocation>
        <location evidence="1">Membrane</location>
        <topology evidence="1">Multi-pass membrane protein</topology>
    </subcellularLocation>
</comment>
<dbReference type="PRINTS" id="PR00237">
    <property type="entry name" value="GPCRRHODOPSN"/>
</dbReference>
<evidence type="ECO:0000256" key="2">
    <source>
        <dbReference type="ARBA" id="ARBA00022692"/>
    </source>
</evidence>
<dbReference type="InterPro" id="IPR000276">
    <property type="entry name" value="GPCR_Rhodpsn"/>
</dbReference>
<feature type="transmembrane region" description="Helical" evidence="8">
    <location>
        <begin position="62"/>
        <end position="83"/>
    </location>
</feature>
<sequence length="353" mass="40429">FHFLLQGSNGSIEDQANHLPLNLQAGMTLAYVVIFIISFVGNLMMVYVIFKKPHLRKTTNLLLANMAIADLVITFFAMPYSVVFLYLRNVWISGIFGGVTCKIIQYALALSISASILTHALVSLDRFFSILFPFKRVTFTKNPRLSYSFIWCTSCLLMSPYFVVYEVKNIGPEGPSYCVVKDEYFKFLQVFFALVFLLLYVVPLVFIGTLYAFICRKLWRNNAPGGRSRLAILKREAQNKKTVKMLIILVMSFAFCWLPAHIMHLLILFWSDIAVPVVATLLSFWACHSHSAINPILVTSLNGLYRKACCEIIWNLRKTRRMNNNAPRRKLLINDGFNNSMKLRERAQCRSAM</sequence>
<evidence type="ECO:0000256" key="5">
    <source>
        <dbReference type="ARBA" id="ARBA00023136"/>
    </source>
</evidence>
<keyword evidence="7" id="KW-0807">Transducer</keyword>
<evidence type="ECO:0000256" key="8">
    <source>
        <dbReference type="SAM" id="Phobius"/>
    </source>
</evidence>
<dbReference type="PANTHER" id="PTHR45695:SF9">
    <property type="entry name" value="LEUCOKININ RECEPTOR"/>
    <property type="match status" value="1"/>
</dbReference>
<comment type="caution">
    <text evidence="10">The sequence shown here is derived from an EMBL/GenBank/DDBJ whole genome shotgun (WGS) entry which is preliminary data.</text>
</comment>
<keyword evidence="11" id="KW-1185">Reference proteome</keyword>
<dbReference type="Gene3D" id="1.20.1070.10">
    <property type="entry name" value="Rhodopsin 7-helix transmembrane proteins"/>
    <property type="match status" value="1"/>
</dbReference>
<feature type="transmembrane region" description="Helical" evidence="8">
    <location>
        <begin position="243"/>
        <end position="260"/>
    </location>
</feature>
<dbReference type="Proteomes" id="UP001159427">
    <property type="component" value="Unassembled WGS sequence"/>
</dbReference>
<evidence type="ECO:0000313" key="10">
    <source>
        <dbReference type="EMBL" id="CAH3029133.1"/>
    </source>
</evidence>
<feature type="transmembrane region" description="Helical" evidence="8">
    <location>
        <begin position="145"/>
        <end position="164"/>
    </location>
</feature>
<evidence type="ECO:0000256" key="7">
    <source>
        <dbReference type="ARBA" id="ARBA00023224"/>
    </source>
</evidence>
<feature type="transmembrane region" description="Helical" evidence="8">
    <location>
        <begin position="103"/>
        <end position="124"/>
    </location>
</feature>
<keyword evidence="2 8" id="KW-0812">Transmembrane</keyword>
<dbReference type="SUPFAM" id="SSF81321">
    <property type="entry name" value="Family A G protein-coupled receptor-like"/>
    <property type="match status" value="1"/>
</dbReference>
<feature type="transmembrane region" description="Helical" evidence="8">
    <location>
        <begin position="184"/>
        <end position="214"/>
    </location>
</feature>
<proteinExistence type="predicted"/>
<keyword evidence="5 8" id="KW-0472">Membrane</keyword>
<reference evidence="10 11" key="1">
    <citation type="submission" date="2022-05" db="EMBL/GenBank/DDBJ databases">
        <authorList>
            <consortium name="Genoscope - CEA"/>
            <person name="William W."/>
        </authorList>
    </citation>
    <scope>NUCLEOTIDE SEQUENCE [LARGE SCALE GENOMIC DNA]</scope>
</reference>
<name>A0ABN8MP16_9CNID</name>
<evidence type="ECO:0000313" key="11">
    <source>
        <dbReference type="Proteomes" id="UP001159427"/>
    </source>
</evidence>
<accession>A0ABN8MP16</accession>
<gene>
    <name evidence="10" type="ORF">PEVE_00035620</name>
</gene>
<keyword evidence="4" id="KW-0297">G-protein coupled receptor</keyword>
<feature type="non-terminal residue" evidence="10">
    <location>
        <position position="1"/>
    </location>
</feature>
<protein>
    <recommendedName>
        <fullName evidence="9">G-protein coupled receptors family 1 profile domain-containing protein</fullName>
    </recommendedName>
</protein>
<feature type="transmembrane region" description="Helical" evidence="8">
    <location>
        <begin position="29"/>
        <end position="50"/>
    </location>
</feature>
<keyword evidence="6" id="KW-0675">Receptor</keyword>
<dbReference type="SMART" id="SM01381">
    <property type="entry name" value="7TM_GPCR_Srsx"/>
    <property type="match status" value="1"/>
</dbReference>
<dbReference type="PROSITE" id="PS50262">
    <property type="entry name" value="G_PROTEIN_RECEP_F1_2"/>
    <property type="match status" value="1"/>
</dbReference>
<dbReference type="PANTHER" id="PTHR45695">
    <property type="entry name" value="LEUCOKININ RECEPTOR-RELATED"/>
    <property type="match status" value="1"/>
</dbReference>
<evidence type="ECO:0000259" key="9">
    <source>
        <dbReference type="PROSITE" id="PS50262"/>
    </source>
</evidence>
<evidence type="ECO:0000256" key="6">
    <source>
        <dbReference type="ARBA" id="ARBA00023170"/>
    </source>
</evidence>
<evidence type="ECO:0000256" key="1">
    <source>
        <dbReference type="ARBA" id="ARBA00004141"/>
    </source>
</evidence>
<feature type="domain" description="G-protein coupled receptors family 1 profile" evidence="9">
    <location>
        <begin position="41"/>
        <end position="298"/>
    </location>
</feature>
<keyword evidence="3 8" id="KW-1133">Transmembrane helix</keyword>
<dbReference type="Pfam" id="PF00001">
    <property type="entry name" value="7tm_1"/>
    <property type="match status" value="1"/>
</dbReference>
<evidence type="ECO:0000256" key="4">
    <source>
        <dbReference type="ARBA" id="ARBA00023040"/>
    </source>
</evidence>
<dbReference type="InterPro" id="IPR017452">
    <property type="entry name" value="GPCR_Rhodpsn_7TM"/>
</dbReference>
<dbReference type="EMBL" id="CALNXI010000554">
    <property type="protein sequence ID" value="CAH3029133.1"/>
    <property type="molecule type" value="Genomic_DNA"/>
</dbReference>
<evidence type="ECO:0000256" key="3">
    <source>
        <dbReference type="ARBA" id="ARBA00022989"/>
    </source>
</evidence>